<dbReference type="InterPro" id="IPR002123">
    <property type="entry name" value="Plipid/glycerol_acylTrfase"/>
</dbReference>
<dbReference type="Pfam" id="PF01553">
    <property type="entry name" value="Acyltransferase"/>
    <property type="match status" value="1"/>
</dbReference>
<evidence type="ECO:0000313" key="6">
    <source>
        <dbReference type="EMBL" id="AEM39983.1"/>
    </source>
</evidence>
<dbReference type="OrthoDB" id="5290997at2"/>
<evidence type="ECO:0000256" key="4">
    <source>
        <dbReference type="SAM" id="Phobius"/>
    </source>
</evidence>
<dbReference type="EC" id="2.3.1.51" evidence="6"/>
<dbReference type="HOGENOM" id="CLU_027938_5_1_5"/>
<sequence>MKTIILWLRSALFQVLMYGGMAVVGIVFAPWALFSNKGAIAGARAFANYTRWALAFAAGIKTEIRGEIPQGEILLGSKHESFMDIIMQLSVLPRPKFVMKRELLYTPIVGQYALRLGCIPVDRGKGRQAIRKMKEEVISGRADPGQLIIYPQGTRVAPGEKRPYKGGIVTLYQEMGTACVPVAVNHGTFWPKRSFLRYPGTAVMEFLPAIPAGLEGADMLKQLETAVETASANLRAEAARARD</sequence>
<protein>
    <submittedName>
        <fullName evidence="6">Acyltransferase family protein</fullName>
        <ecNumber evidence="6">2.3.1.51</ecNumber>
    </submittedName>
</protein>
<evidence type="ECO:0000259" key="5">
    <source>
        <dbReference type="SMART" id="SM00563"/>
    </source>
</evidence>
<reference evidence="6 7" key="1">
    <citation type="journal article" date="2011" name="J. Bacteriol.">
        <title>Complete genome sequence of the industrial strain Ketogulonicigenium vulgare WSH-001.</title>
        <authorList>
            <person name="Liu L."/>
            <person name="Li Y."/>
            <person name="Zhang J."/>
            <person name="Zhou Z."/>
            <person name="Liu J."/>
            <person name="Li X."/>
            <person name="Zhou J."/>
            <person name="Du G."/>
            <person name="Wang L."/>
            <person name="Chen J."/>
        </authorList>
    </citation>
    <scope>NUCLEOTIDE SEQUENCE [LARGE SCALE GENOMIC DNA]</scope>
    <source>
        <strain evidence="6 7">WSH-001</strain>
    </source>
</reference>
<dbReference type="SMART" id="SM00563">
    <property type="entry name" value="PlsC"/>
    <property type="match status" value="1"/>
</dbReference>
<dbReference type="GO" id="GO:0006654">
    <property type="term" value="P:phosphatidic acid biosynthetic process"/>
    <property type="evidence" value="ECO:0007669"/>
    <property type="project" value="TreeGrafter"/>
</dbReference>
<dbReference type="GO" id="GO:0003841">
    <property type="term" value="F:1-acylglycerol-3-phosphate O-acyltransferase activity"/>
    <property type="evidence" value="ECO:0007669"/>
    <property type="project" value="UniProtKB-EC"/>
</dbReference>
<dbReference type="PANTHER" id="PTHR10434">
    <property type="entry name" value="1-ACYL-SN-GLYCEROL-3-PHOSPHATE ACYLTRANSFERASE"/>
    <property type="match status" value="1"/>
</dbReference>
<keyword evidence="7" id="KW-1185">Reference proteome</keyword>
<organism evidence="6 7">
    <name type="scientific">Ketogulonicigenium vulgare (strain WSH-001)</name>
    <dbReference type="NCBI Taxonomy" id="759362"/>
    <lineage>
        <taxon>Bacteria</taxon>
        <taxon>Pseudomonadati</taxon>
        <taxon>Pseudomonadota</taxon>
        <taxon>Alphaproteobacteria</taxon>
        <taxon>Rhodobacterales</taxon>
        <taxon>Roseobacteraceae</taxon>
        <taxon>Ketogulonicigenium</taxon>
    </lineage>
</organism>
<keyword evidence="4" id="KW-1133">Transmembrane helix</keyword>
<dbReference type="eggNOG" id="COG0204">
    <property type="taxonomic scope" value="Bacteria"/>
</dbReference>
<dbReference type="Proteomes" id="UP000000692">
    <property type="component" value="Chromosome"/>
</dbReference>
<dbReference type="PANTHER" id="PTHR10434:SF40">
    <property type="entry name" value="1-ACYL-SN-GLYCEROL-3-PHOSPHATE ACYLTRANSFERASE"/>
    <property type="match status" value="1"/>
</dbReference>
<dbReference type="EMBL" id="CP002018">
    <property type="protein sequence ID" value="AEM39983.1"/>
    <property type="molecule type" value="Genomic_DNA"/>
</dbReference>
<feature type="domain" description="Phospholipid/glycerol acyltransferase" evidence="5">
    <location>
        <begin position="73"/>
        <end position="187"/>
    </location>
</feature>
<proteinExistence type="predicted"/>
<evidence type="ECO:0000256" key="1">
    <source>
        <dbReference type="ARBA" id="ARBA00005189"/>
    </source>
</evidence>
<keyword evidence="4" id="KW-0472">Membrane</keyword>
<feature type="transmembrane region" description="Helical" evidence="4">
    <location>
        <begin position="12"/>
        <end position="34"/>
    </location>
</feature>
<dbReference type="KEGG" id="kvl:KVU_0144"/>
<keyword evidence="2 6" id="KW-0808">Transferase</keyword>
<evidence type="ECO:0000256" key="3">
    <source>
        <dbReference type="ARBA" id="ARBA00023315"/>
    </source>
</evidence>
<keyword evidence="3 6" id="KW-0012">Acyltransferase</keyword>
<dbReference type="SUPFAM" id="SSF69593">
    <property type="entry name" value="Glycerol-3-phosphate (1)-acyltransferase"/>
    <property type="match status" value="1"/>
</dbReference>
<comment type="pathway">
    <text evidence="1">Lipid metabolism.</text>
</comment>
<dbReference type="AlphaFoldDB" id="F9Y8H4"/>
<accession>F9Y8H4</accession>
<name>F9Y8H4_KETVW</name>
<gene>
    <name evidence="6" type="ordered locus">KVU_0144</name>
</gene>
<dbReference type="RefSeq" id="WP_013383401.1">
    <property type="nucleotide sequence ID" value="NC_017384.1"/>
</dbReference>
<dbReference type="CDD" id="cd07989">
    <property type="entry name" value="LPLAT_AGPAT-like"/>
    <property type="match status" value="1"/>
</dbReference>
<evidence type="ECO:0000313" key="7">
    <source>
        <dbReference type="Proteomes" id="UP000000692"/>
    </source>
</evidence>
<evidence type="ECO:0000256" key="2">
    <source>
        <dbReference type="ARBA" id="ARBA00022679"/>
    </source>
</evidence>
<keyword evidence="4" id="KW-0812">Transmembrane</keyword>